<dbReference type="InterPro" id="IPR029044">
    <property type="entry name" value="Nucleotide-diphossugar_trans"/>
</dbReference>
<gene>
    <name evidence="6" type="ORF">SAMN04488693_1088</name>
</gene>
<keyword evidence="4" id="KW-0812">Transmembrane</keyword>
<evidence type="ECO:0000256" key="3">
    <source>
        <dbReference type="ARBA" id="ARBA00022679"/>
    </source>
</evidence>
<sequence length="411" mass="45351">MYSLHSGLSLISGCSESLVSVGTADVISSKLAQPRRQAKHVGSLAVEVPKAARIIALIPAHNEEEMILGSVQGLLKQSRCPTQVVVIADNCTDRTVAVLQEAALKSVSVFETTGNQDKKAGALNQYLSLLLPTLADDDVVLVQDADSILASDFVANAFRHLDKDRRLGAVGGTFRAVQPGPQASIRERFLVHLQDNEYARYARDVRRRRGKCLVVTGTASMFRASTLRRIEHARTTGQLPAGDGSGGIYDTTVLTEDNELSFAILTVGMKILAPADCLLVTDAMTSWKDLWAQRLRWKRGAIENCFQYGLNRVTAGYWGRQLLSVTGISITILYVGSLAWSFMVLGGVNIHGFWLALTGVFLLERFVTLKDKHLGQRFIAVTMYELPYDFFLQIVQARAYIDVLCKTERKW</sequence>
<dbReference type="PANTHER" id="PTHR43630:SF1">
    <property type="entry name" value="POLY-BETA-1,6-N-ACETYL-D-GLUCOSAMINE SYNTHASE"/>
    <property type="match status" value="1"/>
</dbReference>
<reference evidence="6 7" key="1">
    <citation type="submission" date="2016-10" db="EMBL/GenBank/DDBJ databases">
        <authorList>
            <person name="de Groot N.N."/>
        </authorList>
    </citation>
    <scope>NUCLEOTIDE SEQUENCE [LARGE SCALE GENOMIC DNA]</scope>
    <source>
        <strain evidence="6 7">NP_1H</strain>
    </source>
</reference>
<dbReference type="Proteomes" id="UP000199258">
    <property type="component" value="Unassembled WGS sequence"/>
</dbReference>
<name>A0A1G8J2J2_9MICC</name>
<dbReference type="EMBL" id="FNDT01000008">
    <property type="protein sequence ID" value="SDI25485.1"/>
    <property type="molecule type" value="Genomic_DNA"/>
</dbReference>
<dbReference type="OrthoDB" id="9797391at2"/>
<evidence type="ECO:0000256" key="1">
    <source>
        <dbReference type="ARBA" id="ARBA00006739"/>
    </source>
</evidence>
<keyword evidence="7" id="KW-1185">Reference proteome</keyword>
<dbReference type="CDD" id="cd06423">
    <property type="entry name" value="CESA_like"/>
    <property type="match status" value="1"/>
</dbReference>
<evidence type="ECO:0000259" key="5">
    <source>
        <dbReference type="Pfam" id="PF00535"/>
    </source>
</evidence>
<dbReference type="InterPro" id="IPR001173">
    <property type="entry name" value="Glyco_trans_2-like"/>
</dbReference>
<feature type="domain" description="Glycosyltransferase 2-like" evidence="5">
    <location>
        <begin position="57"/>
        <end position="229"/>
    </location>
</feature>
<comment type="similarity">
    <text evidence="1">Belongs to the glycosyltransferase 2 family.</text>
</comment>
<dbReference type="SUPFAM" id="SSF53448">
    <property type="entry name" value="Nucleotide-diphospho-sugar transferases"/>
    <property type="match status" value="1"/>
</dbReference>
<dbReference type="STRING" id="335973.SAMN04488693_1088"/>
<dbReference type="PANTHER" id="PTHR43630">
    <property type="entry name" value="POLY-BETA-1,6-N-ACETYL-D-GLUCOSAMINE SYNTHASE"/>
    <property type="match status" value="1"/>
</dbReference>
<keyword evidence="4" id="KW-0472">Membrane</keyword>
<keyword evidence="3 6" id="KW-0808">Transferase</keyword>
<protein>
    <submittedName>
        <fullName evidence="6">Glycosyltransferase like family 2</fullName>
    </submittedName>
</protein>
<dbReference type="GO" id="GO:0016757">
    <property type="term" value="F:glycosyltransferase activity"/>
    <property type="evidence" value="ECO:0007669"/>
    <property type="project" value="UniProtKB-KW"/>
</dbReference>
<dbReference type="Pfam" id="PF00535">
    <property type="entry name" value="Glycos_transf_2"/>
    <property type="match status" value="1"/>
</dbReference>
<evidence type="ECO:0000256" key="2">
    <source>
        <dbReference type="ARBA" id="ARBA00022676"/>
    </source>
</evidence>
<organism evidence="6 7">
    <name type="scientific">Arthrobacter subterraneus</name>
    <dbReference type="NCBI Taxonomy" id="335973"/>
    <lineage>
        <taxon>Bacteria</taxon>
        <taxon>Bacillati</taxon>
        <taxon>Actinomycetota</taxon>
        <taxon>Actinomycetes</taxon>
        <taxon>Micrococcales</taxon>
        <taxon>Micrococcaceae</taxon>
        <taxon>Arthrobacter</taxon>
    </lineage>
</organism>
<keyword evidence="4" id="KW-1133">Transmembrane helix</keyword>
<evidence type="ECO:0000313" key="7">
    <source>
        <dbReference type="Proteomes" id="UP000199258"/>
    </source>
</evidence>
<evidence type="ECO:0000313" key="6">
    <source>
        <dbReference type="EMBL" id="SDI25485.1"/>
    </source>
</evidence>
<dbReference type="Gene3D" id="3.90.550.10">
    <property type="entry name" value="Spore Coat Polysaccharide Biosynthesis Protein SpsA, Chain A"/>
    <property type="match status" value="1"/>
</dbReference>
<evidence type="ECO:0000256" key="4">
    <source>
        <dbReference type="SAM" id="Phobius"/>
    </source>
</evidence>
<keyword evidence="2" id="KW-0328">Glycosyltransferase</keyword>
<proteinExistence type="inferred from homology"/>
<dbReference type="RefSeq" id="WP_090586523.1">
    <property type="nucleotide sequence ID" value="NZ_FNDT01000008.1"/>
</dbReference>
<accession>A0A1G8J2J2</accession>
<feature type="transmembrane region" description="Helical" evidence="4">
    <location>
        <begin position="348"/>
        <end position="367"/>
    </location>
</feature>
<dbReference type="AlphaFoldDB" id="A0A1G8J2J2"/>